<sequence length="193" mass="21079">MDWLFPSPLSALISSTLAQSIPPAQQLLRTSLLSAPDVNSEVAPGLFIACFWSPIPRHPTDQQLNLSYPQGCPLAASGPPSAGLDVSWPNAEPRRAMARKLPSSLTCHRGKPAAPAQRVLRYHSLDDALFCLASSLELLSLIRSSLVVNIELGHRLMRSVRPAWFAVHLILLSTKVGHGANLRHLRLLLYTLT</sequence>
<dbReference type="EMBL" id="MU853355">
    <property type="protein sequence ID" value="KAK4109585.1"/>
    <property type="molecule type" value="Genomic_DNA"/>
</dbReference>
<evidence type="ECO:0000313" key="2">
    <source>
        <dbReference type="Proteomes" id="UP001302812"/>
    </source>
</evidence>
<protein>
    <submittedName>
        <fullName evidence="1">Uncharacterized protein</fullName>
    </submittedName>
</protein>
<comment type="caution">
    <text evidence="1">The sequence shown here is derived from an EMBL/GenBank/DDBJ whole genome shotgun (WGS) entry which is preliminary data.</text>
</comment>
<dbReference type="RefSeq" id="XP_064667155.1">
    <property type="nucleotide sequence ID" value="XM_064809259.1"/>
</dbReference>
<organism evidence="1 2">
    <name type="scientific">Canariomyces notabilis</name>
    <dbReference type="NCBI Taxonomy" id="2074819"/>
    <lineage>
        <taxon>Eukaryota</taxon>
        <taxon>Fungi</taxon>
        <taxon>Dikarya</taxon>
        <taxon>Ascomycota</taxon>
        <taxon>Pezizomycotina</taxon>
        <taxon>Sordariomycetes</taxon>
        <taxon>Sordariomycetidae</taxon>
        <taxon>Sordariales</taxon>
        <taxon>Chaetomiaceae</taxon>
        <taxon>Canariomyces</taxon>
    </lineage>
</organism>
<reference evidence="1" key="2">
    <citation type="submission" date="2023-05" db="EMBL/GenBank/DDBJ databases">
        <authorList>
            <consortium name="Lawrence Berkeley National Laboratory"/>
            <person name="Steindorff A."/>
            <person name="Hensen N."/>
            <person name="Bonometti L."/>
            <person name="Westerberg I."/>
            <person name="Brannstrom I.O."/>
            <person name="Guillou S."/>
            <person name="Cros-Aarteil S."/>
            <person name="Calhoun S."/>
            <person name="Haridas S."/>
            <person name="Kuo A."/>
            <person name="Mondo S."/>
            <person name="Pangilinan J."/>
            <person name="Riley R."/>
            <person name="Labutti K."/>
            <person name="Andreopoulos B."/>
            <person name="Lipzen A."/>
            <person name="Chen C."/>
            <person name="Yanf M."/>
            <person name="Daum C."/>
            <person name="Ng V."/>
            <person name="Clum A."/>
            <person name="Ohm R."/>
            <person name="Martin F."/>
            <person name="Silar P."/>
            <person name="Natvig D."/>
            <person name="Lalanne C."/>
            <person name="Gautier V."/>
            <person name="Ament-Velasquez S.L."/>
            <person name="Kruys A."/>
            <person name="Hutchinson M.I."/>
            <person name="Powell A.J."/>
            <person name="Barry K."/>
            <person name="Miller A.N."/>
            <person name="Grigoriev I.V."/>
            <person name="Debuchy R."/>
            <person name="Gladieux P."/>
            <person name="Thoren M.H."/>
            <person name="Johannesson H."/>
        </authorList>
    </citation>
    <scope>NUCLEOTIDE SEQUENCE</scope>
    <source>
        <strain evidence="1">CBS 508.74</strain>
    </source>
</reference>
<dbReference type="Proteomes" id="UP001302812">
    <property type="component" value="Unassembled WGS sequence"/>
</dbReference>
<proteinExistence type="predicted"/>
<evidence type="ECO:0000313" key="1">
    <source>
        <dbReference type="EMBL" id="KAK4109585.1"/>
    </source>
</evidence>
<reference evidence="1" key="1">
    <citation type="journal article" date="2023" name="Mol. Phylogenet. Evol.">
        <title>Genome-scale phylogeny and comparative genomics of the fungal order Sordariales.</title>
        <authorList>
            <person name="Hensen N."/>
            <person name="Bonometti L."/>
            <person name="Westerberg I."/>
            <person name="Brannstrom I.O."/>
            <person name="Guillou S."/>
            <person name="Cros-Aarteil S."/>
            <person name="Calhoun S."/>
            <person name="Haridas S."/>
            <person name="Kuo A."/>
            <person name="Mondo S."/>
            <person name="Pangilinan J."/>
            <person name="Riley R."/>
            <person name="LaButti K."/>
            <person name="Andreopoulos B."/>
            <person name="Lipzen A."/>
            <person name="Chen C."/>
            <person name="Yan M."/>
            <person name="Daum C."/>
            <person name="Ng V."/>
            <person name="Clum A."/>
            <person name="Steindorff A."/>
            <person name="Ohm R.A."/>
            <person name="Martin F."/>
            <person name="Silar P."/>
            <person name="Natvig D.O."/>
            <person name="Lalanne C."/>
            <person name="Gautier V."/>
            <person name="Ament-Velasquez S.L."/>
            <person name="Kruys A."/>
            <person name="Hutchinson M.I."/>
            <person name="Powell A.J."/>
            <person name="Barry K."/>
            <person name="Miller A.N."/>
            <person name="Grigoriev I.V."/>
            <person name="Debuchy R."/>
            <person name="Gladieux P."/>
            <person name="Hiltunen Thoren M."/>
            <person name="Johannesson H."/>
        </authorList>
    </citation>
    <scope>NUCLEOTIDE SEQUENCE</scope>
    <source>
        <strain evidence="1">CBS 508.74</strain>
    </source>
</reference>
<accession>A0AAN6T8X8</accession>
<dbReference type="AlphaFoldDB" id="A0AAN6T8X8"/>
<gene>
    <name evidence="1" type="ORF">N656DRAFT_328176</name>
</gene>
<dbReference type="GeneID" id="89933382"/>
<name>A0AAN6T8X8_9PEZI</name>
<keyword evidence="2" id="KW-1185">Reference proteome</keyword>